<dbReference type="AlphaFoldDB" id="A0A1F5EA10"/>
<protein>
    <submittedName>
        <fullName evidence="1">Uncharacterized protein</fullName>
    </submittedName>
</protein>
<proteinExistence type="predicted"/>
<reference evidence="1 2" key="1">
    <citation type="journal article" date="2016" name="Nat. Commun.">
        <title>Thousands of microbial genomes shed light on interconnected biogeochemical processes in an aquifer system.</title>
        <authorList>
            <person name="Anantharaman K."/>
            <person name="Brown C.T."/>
            <person name="Hug L.A."/>
            <person name="Sharon I."/>
            <person name="Castelle C.J."/>
            <person name="Probst A.J."/>
            <person name="Thomas B.C."/>
            <person name="Singh A."/>
            <person name="Wilkins M.J."/>
            <person name="Karaoz U."/>
            <person name="Brodie E.L."/>
            <person name="Williams K.H."/>
            <person name="Hubbard S.S."/>
            <person name="Banfield J.F."/>
        </authorList>
    </citation>
    <scope>NUCLEOTIDE SEQUENCE [LARGE SCALE GENOMIC DNA]</scope>
</reference>
<comment type="caution">
    <text evidence="1">The sequence shown here is derived from an EMBL/GenBank/DDBJ whole genome shotgun (WGS) entry which is preliminary data.</text>
</comment>
<gene>
    <name evidence="1" type="ORF">A2215_04255</name>
</gene>
<accession>A0A1F5EA10</accession>
<evidence type="ECO:0000313" key="2">
    <source>
        <dbReference type="Proteomes" id="UP000178583"/>
    </source>
</evidence>
<organism evidence="1 2">
    <name type="scientific">Candidatus Berkelbacteria bacterium RIFOXYA2_FULL_43_10</name>
    <dbReference type="NCBI Taxonomy" id="1797472"/>
    <lineage>
        <taxon>Bacteria</taxon>
        <taxon>Candidatus Berkelbacteria</taxon>
    </lineage>
</organism>
<name>A0A1F5EA10_9BACT</name>
<dbReference type="Proteomes" id="UP000178583">
    <property type="component" value="Unassembled WGS sequence"/>
</dbReference>
<dbReference type="EMBL" id="MEZY01000021">
    <property type="protein sequence ID" value="OGD64232.1"/>
    <property type="molecule type" value="Genomic_DNA"/>
</dbReference>
<sequence length="140" mass="14965">MAELIPLDGIPKEIVLAALLDATAPDPGADPSQPTSFTPTMARRLLEEVGEGGTINRVYGRTLGGIEFVDGALDPGWFDEVHYQGSAEAIVGSLREVTSWRDGIRVCTDLTMLVRIAQRNKRLHECAAGGGDQSPSSTED</sequence>
<evidence type="ECO:0000313" key="1">
    <source>
        <dbReference type="EMBL" id="OGD64232.1"/>
    </source>
</evidence>